<dbReference type="SUPFAM" id="SSF57667">
    <property type="entry name" value="beta-beta-alpha zinc fingers"/>
    <property type="match status" value="1"/>
</dbReference>
<keyword evidence="3" id="KW-0862">Zinc</keyword>
<evidence type="ECO:0000256" key="3">
    <source>
        <dbReference type="ARBA" id="ARBA00022833"/>
    </source>
</evidence>
<keyword evidence="6" id="KW-1185">Reference proteome</keyword>
<dbReference type="InterPro" id="IPR053031">
    <property type="entry name" value="Cuticle_assoc_protein"/>
</dbReference>
<evidence type="ECO:0000259" key="4">
    <source>
        <dbReference type="Pfam" id="PF02892"/>
    </source>
</evidence>
<evidence type="ECO:0000313" key="6">
    <source>
        <dbReference type="Proteomes" id="UP000006038"/>
    </source>
</evidence>
<dbReference type="InterPro" id="IPR036236">
    <property type="entry name" value="Znf_C2H2_sf"/>
</dbReference>
<keyword evidence="2" id="KW-0863">Zinc-finger</keyword>
<dbReference type="PANTHER" id="PTHR34396:SF32">
    <property type="entry name" value="OS09G0382120 PROTEIN"/>
    <property type="match status" value="1"/>
</dbReference>
<dbReference type="Proteomes" id="UP000006038">
    <property type="component" value="Chromosome 12"/>
</dbReference>
<dbReference type="GO" id="GO:0005634">
    <property type="term" value="C:nucleus"/>
    <property type="evidence" value="ECO:0007669"/>
    <property type="project" value="TreeGrafter"/>
</dbReference>
<reference evidence="5" key="2">
    <citation type="submission" date="2013-04" db="UniProtKB">
        <authorList>
            <consortium name="EnsemblPlants"/>
        </authorList>
    </citation>
    <scope>IDENTIFICATION</scope>
</reference>
<accession>J3NEH1</accession>
<dbReference type="GO" id="GO:1990837">
    <property type="term" value="F:sequence-specific double-stranded DNA binding"/>
    <property type="evidence" value="ECO:0007669"/>
    <property type="project" value="TreeGrafter"/>
</dbReference>
<dbReference type="GO" id="GO:0008270">
    <property type="term" value="F:zinc ion binding"/>
    <property type="evidence" value="ECO:0007669"/>
    <property type="project" value="UniProtKB-KW"/>
</dbReference>
<feature type="domain" description="BED-type" evidence="4">
    <location>
        <begin position="14"/>
        <end position="56"/>
    </location>
</feature>
<dbReference type="AlphaFoldDB" id="J3NEH1"/>
<evidence type="ECO:0000256" key="1">
    <source>
        <dbReference type="ARBA" id="ARBA00022723"/>
    </source>
</evidence>
<organism evidence="5">
    <name type="scientific">Oryza brachyantha</name>
    <name type="common">malo sina</name>
    <dbReference type="NCBI Taxonomy" id="4533"/>
    <lineage>
        <taxon>Eukaryota</taxon>
        <taxon>Viridiplantae</taxon>
        <taxon>Streptophyta</taxon>
        <taxon>Embryophyta</taxon>
        <taxon>Tracheophyta</taxon>
        <taxon>Spermatophyta</taxon>
        <taxon>Magnoliopsida</taxon>
        <taxon>Liliopsida</taxon>
        <taxon>Poales</taxon>
        <taxon>Poaceae</taxon>
        <taxon>BOP clade</taxon>
        <taxon>Oryzoideae</taxon>
        <taxon>Oryzeae</taxon>
        <taxon>Oryzinae</taxon>
        <taxon>Oryza</taxon>
    </lineage>
</organism>
<evidence type="ECO:0000256" key="2">
    <source>
        <dbReference type="ARBA" id="ARBA00022771"/>
    </source>
</evidence>
<dbReference type="Pfam" id="PF02892">
    <property type="entry name" value="zf-BED"/>
    <property type="match status" value="1"/>
</dbReference>
<protein>
    <recommendedName>
        <fullName evidence="4">BED-type domain-containing protein</fullName>
    </recommendedName>
</protein>
<dbReference type="Gramene" id="OB12G23790.1">
    <property type="protein sequence ID" value="OB12G23790.1"/>
    <property type="gene ID" value="OB12G23790"/>
</dbReference>
<evidence type="ECO:0000313" key="5">
    <source>
        <dbReference type="EnsemblPlants" id="OB12G23790.1"/>
    </source>
</evidence>
<dbReference type="EnsemblPlants" id="OB12G23790.1">
    <property type="protein sequence ID" value="OB12G23790.1"/>
    <property type="gene ID" value="OB12G23790"/>
</dbReference>
<dbReference type="SMART" id="SM00614">
    <property type="entry name" value="ZnF_BED"/>
    <property type="match status" value="1"/>
</dbReference>
<dbReference type="PANTHER" id="PTHR34396">
    <property type="entry name" value="OS03G0264950 PROTEIN-RELATED"/>
    <property type="match status" value="1"/>
</dbReference>
<sequence length="82" mass="9304">MPNGKGNPPKRRRSLVWEHMKIDEPSIDMATCIHCSNPLTAKSIGGTSHLIRHITKCLKRKGLTEELDQFLTKTKGTNYSRE</sequence>
<reference evidence="5" key="1">
    <citation type="journal article" date="2013" name="Nat. Commun.">
        <title>Whole-genome sequencing of Oryza brachyantha reveals mechanisms underlying Oryza genome evolution.</title>
        <authorList>
            <person name="Chen J."/>
            <person name="Huang Q."/>
            <person name="Gao D."/>
            <person name="Wang J."/>
            <person name="Lang Y."/>
            <person name="Liu T."/>
            <person name="Li B."/>
            <person name="Bai Z."/>
            <person name="Luis Goicoechea J."/>
            <person name="Liang C."/>
            <person name="Chen C."/>
            <person name="Zhang W."/>
            <person name="Sun S."/>
            <person name="Liao Y."/>
            <person name="Zhang X."/>
            <person name="Yang L."/>
            <person name="Song C."/>
            <person name="Wang M."/>
            <person name="Shi J."/>
            <person name="Liu G."/>
            <person name="Liu J."/>
            <person name="Zhou H."/>
            <person name="Zhou W."/>
            <person name="Yu Q."/>
            <person name="An N."/>
            <person name="Chen Y."/>
            <person name="Cai Q."/>
            <person name="Wang B."/>
            <person name="Liu B."/>
            <person name="Min J."/>
            <person name="Huang Y."/>
            <person name="Wu H."/>
            <person name="Li Z."/>
            <person name="Zhang Y."/>
            <person name="Yin Y."/>
            <person name="Song W."/>
            <person name="Jiang J."/>
            <person name="Jackson S.A."/>
            <person name="Wing R.A."/>
            <person name="Wang J."/>
            <person name="Chen M."/>
        </authorList>
    </citation>
    <scope>NUCLEOTIDE SEQUENCE [LARGE SCALE GENOMIC DNA]</scope>
    <source>
        <strain evidence="5">cv. IRGC 101232</strain>
    </source>
</reference>
<proteinExistence type="predicted"/>
<dbReference type="InterPro" id="IPR003656">
    <property type="entry name" value="Znf_BED"/>
</dbReference>
<name>J3NEH1_ORYBR</name>
<dbReference type="GO" id="GO:0006357">
    <property type="term" value="P:regulation of transcription by RNA polymerase II"/>
    <property type="evidence" value="ECO:0007669"/>
    <property type="project" value="TreeGrafter"/>
</dbReference>
<keyword evidence="1" id="KW-0479">Metal-binding</keyword>
<dbReference type="HOGENOM" id="CLU_2561992_0_0_1"/>